<dbReference type="InterPro" id="IPR014036">
    <property type="entry name" value="DeoR-like_C"/>
</dbReference>
<dbReference type="GeneID" id="93481812"/>
<dbReference type="PANTHER" id="PTHR30363">
    <property type="entry name" value="HTH-TYPE TRANSCRIPTIONAL REGULATOR SRLR-RELATED"/>
    <property type="match status" value="1"/>
</dbReference>
<evidence type="ECO:0000313" key="5">
    <source>
        <dbReference type="EMBL" id="EEX68754.1"/>
    </source>
</evidence>
<sequence length="251" mass="28522">MLGLERRQKIMEKIRLDRKVYVSDLARAFKVTEETIRRDLEKLEAQDLLRRSYGGAILAESTSEDLSYKRRSTINSEIKLAIAEKAARLIQDGDTIMMDSSTTCQALLQRLKGQKDITIITNSIRLMNDFMGSGFKMICTGGTMRESSCALTGSIASQTLEKYFVDFAFISCKGIDREKGIMESNESEGRIKSIMIRQARKAVLLIDHSKFDKTAFVKCDDFTHLDTLVTDEAPSEEWQSYLNDCHINLIF</sequence>
<protein>
    <submittedName>
        <fullName evidence="5">Transcriptional regulator, DeoR family</fullName>
    </submittedName>
</protein>
<accession>C9KN15</accession>
<proteinExistence type="predicted"/>
<dbReference type="Proteomes" id="UP000003671">
    <property type="component" value="Unassembled WGS sequence"/>
</dbReference>
<evidence type="ECO:0000313" key="6">
    <source>
        <dbReference type="Proteomes" id="UP000003671"/>
    </source>
</evidence>
<dbReference type="InterPro" id="IPR036388">
    <property type="entry name" value="WH-like_DNA-bd_sf"/>
</dbReference>
<dbReference type="SMART" id="SM00420">
    <property type="entry name" value="HTH_DEOR"/>
    <property type="match status" value="1"/>
</dbReference>
<name>C9KN15_9FIRM</name>
<feature type="domain" description="HTH deoR-type" evidence="4">
    <location>
        <begin position="3"/>
        <end position="58"/>
    </location>
</feature>
<evidence type="ECO:0000256" key="3">
    <source>
        <dbReference type="ARBA" id="ARBA00023163"/>
    </source>
</evidence>
<dbReference type="GO" id="GO:0003677">
    <property type="term" value="F:DNA binding"/>
    <property type="evidence" value="ECO:0007669"/>
    <property type="project" value="UniProtKB-KW"/>
</dbReference>
<dbReference type="PROSITE" id="PS51000">
    <property type="entry name" value="HTH_DEOR_2"/>
    <property type="match status" value="1"/>
</dbReference>
<dbReference type="STRING" id="500635.MITSMUL_04826"/>
<dbReference type="InterPro" id="IPR018356">
    <property type="entry name" value="Tscrpt_reg_HTH_DeoR_CS"/>
</dbReference>
<keyword evidence="6" id="KW-1185">Reference proteome</keyword>
<dbReference type="PRINTS" id="PR00037">
    <property type="entry name" value="HTHLACR"/>
</dbReference>
<dbReference type="EMBL" id="ABWK02000017">
    <property type="protein sequence ID" value="EEX68754.1"/>
    <property type="molecule type" value="Genomic_DNA"/>
</dbReference>
<keyword evidence="1" id="KW-0805">Transcription regulation</keyword>
<dbReference type="Pfam" id="PF00455">
    <property type="entry name" value="DeoRC"/>
    <property type="match status" value="1"/>
</dbReference>
<evidence type="ECO:0000256" key="1">
    <source>
        <dbReference type="ARBA" id="ARBA00023015"/>
    </source>
</evidence>
<dbReference type="InterPro" id="IPR050313">
    <property type="entry name" value="Carb_Metab_HTH_regulators"/>
</dbReference>
<comment type="caution">
    <text evidence="5">The sequence shown here is derived from an EMBL/GenBank/DDBJ whole genome shotgun (WGS) entry which is preliminary data.</text>
</comment>
<gene>
    <name evidence="5" type="ORF">MITSMUL_04826</name>
</gene>
<dbReference type="RefSeq" id="WP_005841700.1">
    <property type="nucleotide sequence ID" value="NZ_GG697142.2"/>
</dbReference>
<dbReference type="SUPFAM" id="SSF100950">
    <property type="entry name" value="NagB/RpiA/CoA transferase-like"/>
    <property type="match status" value="1"/>
</dbReference>
<reference evidence="5" key="1">
    <citation type="submission" date="2009-09" db="EMBL/GenBank/DDBJ databases">
        <authorList>
            <person name="Weinstock G."/>
            <person name="Sodergren E."/>
            <person name="Clifton S."/>
            <person name="Fulton L."/>
            <person name="Fulton B."/>
            <person name="Courtney L."/>
            <person name="Fronick C."/>
            <person name="Harrison M."/>
            <person name="Strong C."/>
            <person name="Farmer C."/>
            <person name="Delahaunty K."/>
            <person name="Markovic C."/>
            <person name="Hall O."/>
            <person name="Minx P."/>
            <person name="Tomlinson C."/>
            <person name="Mitreva M."/>
            <person name="Nelson J."/>
            <person name="Hou S."/>
            <person name="Wollam A."/>
            <person name="Pepin K.H."/>
            <person name="Johnson M."/>
            <person name="Bhonagiri V."/>
            <person name="Nash W.E."/>
            <person name="Warren W."/>
            <person name="Chinwalla A."/>
            <person name="Mardis E.R."/>
            <person name="Wilson R.K."/>
        </authorList>
    </citation>
    <scope>NUCLEOTIDE SEQUENCE [LARGE SCALE GENOMIC DNA]</scope>
    <source>
        <strain evidence="5">DSM 20544</strain>
    </source>
</reference>
<dbReference type="InterPro" id="IPR001034">
    <property type="entry name" value="DeoR_HTH"/>
</dbReference>
<dbReference type="eggNOG" id="COG1349">
    <property type="taxonomic scope" value="Bacteria"/>
</dbReference>
<keyword evidence="3" id="KW-0804">Transcription</keyword>
<evidence type="ECO:0000256" key="2">
    <source>
        <dbReference type="ARBA" id="ARBA00023125"/>
    </source>
</evidence>
<dbReference type="InterPro" id="IPR036390">
    <property type="entry name" value="WH_DNA-bd_sf"/>
</dbReference>
<dbReference type="Gene3D" id="1.10.10.10">
    <property type="entry name" value="Winged helix-like DNA-binding domain superfamily/Winged helix DNA-binding domain"/>
    <property type="match status" value="1"/>
</dbReference>
<keyword evidence="2" id="KW-0238">DNA-binding</keyword>
<organism evidence="5 6">
    <name type="scientific">Mitsuokella multacida DSM 20544</name>
    <dbReference type="NCBI Taxonomy" id="500635"/>
    <lineage>
        <taxon>Bacteria</taxon>
        <taxon>Bacillati</taxon>
        <taxon>Bacillota</taxon>
        <taxon>Negativicutes</taxon>
        <taxon>Selenomonadales</taxon>
        <taxon>Selenomonadaceae</taxon>
        <taxon>Mitsuokella</taxon>
    </lineage>
</organism>
<dbReference type="SMART" id="SM01134">
    <property type="entry name" value="DeoRC"/>
    <property type="match status" value="1"/>
</dbReference>
<dbReference type="GO" id="GO:0003700">
    <property type="term" value="F:DNA-binding transcription factor activity"/>
    <property type="evidence" value="ECO:0007669"/>
    <property type="project" value="InterPro"/>
</dbReference>
<dbReference type="Pfam" id="PF08220">
    <property type="entry name" value="HTH_DeoR"/>
    <property type="match status" value="1"/>
</dbReference>
<dbReference type="AlphaFoldDB" id="C9KN15"/>
<dbReference type="PATRIC" id="fig|500635.8.peg.1521"/>
<evidence type="ECO:0000259" key="4">
    <source>
        <dbReference type="PROSITE" id="PS51000"/>
    </source>
</evidence>
<dbReference type="InterPro" id="IPR037171">
    <property type="entry name" value="NagB/RpiA_transferase-like"/>
</dbReference>
<dbReference type="PROSITE" id="PS00894">
    <property type="entry name" value="HTH_DEOR_1"/>
    <property type="match status" value="1"/>
</dbReference>
<dbReference type="SUPFAM" id="SSF46785">
    <property type="entry name" value="Winged helix' DNA-binding domain"/>
    <property type="match status" value="1"/>
</dbReference>
<dbReference type="PANTHER" id="PTHR30363:SF44">
    <property type="entry name" value="AGA OPERON TRANSCRIPTIONAL REPRESSOR-RELATED"/>
    <property type="match status" value="1"/>
</dbReference>
<dbReference type="HOGENOM" id="CLU_060699_1_2_9"/>
<dbReference type="Gene3D" id="3.40.50.1360">
    <property type="match status" value="1"/>
</dbReference>